<feature type="domain" description="PDZ" evidence="1">
    <location>
        <begin position="458"/>
        <end position="523"/>
    </location>
</feature>
<sequence length="558" mass="61807">MLLYPRWESTSHGPSLSVSNLAGLSLSADGQPLPWRRHPVDAHAFELDIPAGARALEASYQIIVGADALHPDLVVVPWHRLVLYPAGWYARNLMVRPSATLPPGLAPVSSLDVEAMQAGTIELAPVPLDTLLDSPLHAARHLSRIPLDSAGDAPITLNLMASRAEDLDLPPERKAELGRMLEQVAAVFGPAPFERYEFLARLEDDASTGGAEHRSSSEISLPSNYFRDWPAQLNGRDIIPHELVHAWNGLFRVPADLWTPTPNMPQGGSLLWVYEGQTEFWGRILAARAGLRSRQDTLDQLALDAAEVANRPGRAWRSLSDDVRYPAFMLQRAVPWRDWQRRKDYYREGVLLWLWVDALLRERSDGRQGMDDFARVFFAVPSADAPARTYTFESLCAALDAIAPHDWAGELRAWVDGHEELDTTVGLVRHGWQLAYTDTPTAAFQQQQDEDGVIDLSYSIGLAVNDKGVVRAVNWNGPAFAAGLAPGTRIVSVHGQPFDGERLVAAVRDAQRSPIQLLVEQDGERVERTIPYRGTLRYPHLARVAGRPDTLTPLLAPR</sequence>
<dbReference type="InterPro" id="IPR040756">
    <property type="entry name" value="Peptidase_M61_N"/>
</dbReference>
<dbReference type="OrthoDB" id="9778516at2"/>
<dbReference type="SUPFAM" id="SSF50156">
    <property type="entry name" value="PDZ domain-like"/>
    <property type="match status" value="1"/>
</dbReference>
<dbReference type="Gene3D" id="2.30.42.10">
    <property type="match status" value="1"/>
</dbReference>
<dbReference type="SUPFAM" id="SSF55486">
    <property type="entry name" value="Metalloproteases ('zincins'), catalytic domain"/>
    <property type="match status" value="1"/>
</dbReference>
<dbReference type="KEGG" id="lum:CNR27_03835"/>
<evidence type="ECO:0000313" key="2">
    <source>
        <dbReference type="EMBL" id="ATD68680.1"/>
    </source>
</evidence>
<dbReference type="InterPro" id="IPR024191">
    <property type="entry name" value="Peptidase_M61"/>
</dbReference>
<dbReference type="Pfam" id="PF05299">
    <property type="entry name" value="Peptidase_M61"/>
    <property type="match status" value="1"/>
</dbReference>
<dbReference type="InterPro" id="IPR036034">
    <property type="entry name" value="PDZ_sf"/>
</dbReference>
<dbReference type="EMBL" id="CP023406">
    <property type="protein sequence ID" value="ATD68680.1"/>
    <property type="molecule type" value="Genomic_DNA"/>
</dbReference>
<dbReference type="Proteomes" id="UP000218968">
    <property type="component" value="Chromosome"/>
</dbReference>
<dbReference type="Pfam" id="PF17899">
    <property type="entry name" value="Peptidase_M61_N"/>
    <property type="match status" value="1"/>
</dbReference>
<proteinExistence type="predicted"/>
<dbReference type="PIRSF" id="PIRSF016493">
    <property type="entry name" value="Glycyl_aminpptds"/>
    <property type="match status" value="1"/>
</dbReference>
<name>A0A290XHS0_9GAMM</name>
<dbReference type="SMART" id="SM00228">
    <property type="entry name" value="PDZ"/>
    <property type="match status" value="1"/>
</dbReference>
<keyword evidence="2" id="KW-0645">Protease</keyword>
<keyword evidence="2" id="KW-0378">Hydrolase</keyword>
<dbReference type="InterPro" id="IPR007963">
    <property type="entry name" value="Peptidase_M61_catalytic"/>
</dbReference>
<accession>A0A290XHS0</accession>
<protein>
    <submittedName>
        <fullName evidence="2">Aminopeptidase</fullName>
    </submittedName>
</protein>
<evidence type="ECO:0000259" key="1">
    <source>
        <dbReference type="SMART" id="SM00228"/>
    </source>
</evidence>
<dbReference type="InterPro" id="IPR001478">
    <property type="entry name" value="PDZ"/>
</dbReference>
<keyword evidence="2" id="KW-0031">Aminopeptidase</keyword>
<dbReference type="Gene3D" id="1.10.390.10">
    <property type="entry name" value="Neutral Protease Domain 2"/>
    <property type="match status" value="1"/>
</dbReference>
<keyword evidence="3" id="KW-1185">Reference proteome</keyword>
<dbReference type="AlphaFoldDB" id="A0A290XHS0"/>
<evidence type="ECO:0000313" key="3">
    <source>
        <dbReference type="Proteomes" id="UP000218968"/>
    </source>
</evidence>
<gene>
    <name evidence="2" type="ORF">CNR27_03835</name>
</gene>
<organism evidence="2 3">
    <name type="scientific">Luteimonas chenhongjianii</name>
    <dbReference type="NCBI Taxonomy" id="2006110"/>
    <lineage>
        <taxon>Bacteria</taxon>
        <taxon>Pseudomonadati</taxon>
        <taxon>Pseudomonadota</taxon>
        <taxon>Gammaproteobacteria</taxon>
        <taxon>Lysobacterales</taxon>
        <taxon>Lysobacteraceae</taxon>
        <taxon>Luteimonas</taxon>
    </lineage>
</organism>
<dbReference type="GO" id="GO:0004177">
    <property type="term" value="F:aminopeptidase activity"/>
    <property type="evidence" value="ECO:0007669"/>
    <property type="project" value="UniProtKB-KW"/>
</dbReference>
<dbReference type="InterPro" id="IPR027268">
    <property type="entry name" value="Peptidase_M4/M1_CTD_sf"/>
</dbReference>
<reference evidence="3" key="1">
    <citation type="submission" date="2017-09" db="EMBL/GenBank/DDBJ databases">
        <title>Luteimonas liuhanmingii sp.nov., isolated from the intestinal contents of Tibetan Plateau Pika in Yushu, Qinghai Province, China.</title>
        <authorList>
            <person name="Gui Z."/>
        </authorList>
    </citation>
    <scope>NUCLEOTIDE SEQUENCE [LARGE SCALE GENOMIC DNA]</scope>
    <source>
        <strain evidence="3">100111</strain>
    </source>
</reference>
<dbReference type="Gene3D" id="2.60.40.3650">
    <property type="match status" value="1"/>
</dbReference>